<keyword evidence="9 12" id="KW-0472">Membrane</keyword>
<evidence type="ECO:0000256" key="6">
    <source>
        <dbReference type="ARBA" id="ARBA00022692"/>
    </source>
</evidence>
<feature type="transmembrane region" description="Helical" evidence="12">
    <location>
        <begin position="822"/>
        <end position="844"/>
    </location>
</feature>
<dbReference type="SUPFAM" id="SSF53649">
    <property type="entry name" value="Alkaline phosphatase-like"/>
    <property type="match status" value="1"/>
</dbReference>
<dbReference type="PANTHER" id="PTHR23071">
    <property type="entry name" value="PHOSPHATIDYLINOSITOL GLYCAN"/>
    <property type="match status" value="1"/>
</dbReference>
<dbReference type="Proteomes" id="UP000054408">
    <property type="component" value="Unassembled WGS sequence"/>
</dbReference>
<evidence type="ECO:0000256" key="7">
    <source>
        <dbReference type="ARBA" id="ARBA00022824"/>
    </source>
</evidence>
<gene>
    <name evidence="13" type="ORF">AMSG_00470</name>
</gene>
<reference evidence="13 14" key="1">
    <citation type="submission" date="2010-05" db="EMBL/GenBank/DDBJ databases">
        <title>The Genome Sequence of Thecamonas trahens ATCC 50062.</title>
        <authorList>
            <consortium name="The Broad Institute Genome Sequencing Platform"/>
            <person name="Russ C."/>
            <person name="Cuomo C."/>
            <person name="Shea T."/>
            <person name="Young S.K."/>
            <person name="Zeng Q."/>
            <person name="Koehrsen M."/>
            <person name="Haas B."/>
            <person name="Borodovsky M."/>
            <person name="Guigo R."/>
            <person name="Alvarado L."/>
            <person name="Berlin A."/>
            <person name="Bochicchio J."/>
            <person name="Borenstein D."/>
            <person name="Chapman S."/>
            <person name="Chen Z."/>
            <person name="Freedman E."/>
            <person name="Gellesch M."/>
            <person name="Goldberg J."/>
            <person name="Griggs A."/>
            <person name="Gujja S."/>
            <person name="Heilman E."/>
            <person name="Heiman D."/>
            <person name="Hepburn T."/>
            <person name="Howarth C."/>
            <person name="Jen D."/>
            <person name="Larson L."/>
            <person name="Mehta T."/>
            <person name="Park D."/>
            <person name="Pearson M."/>
            <person name="Roberts A."/>
            <person name="Saif S."/>
            <person name="Shenoy N."/>
            <person name="Sisk P."/>
            <person name="Stolte C."/>
            <person name="Sykes S."/>
            <person name="Thomson T."/>
            <person name="Walk T."/>
            <person name="White J."/>
            <person name="Yandava C."/>
            <person name="Burger G."/>
            <person name="Gray M.W."/>
            <person name="Holland P.W.H."/>
            <person name="King N."/>
            <person name="Lang F.B.F."/>
            <person name="Roger A.J."/>
            <person name="Ruiz-Trillo I."/>
            <person name="Lander E."/>
            <person name="Nusbaum C."/>
        </authorList>
    </citation>
    <scope>NUCLEOTIDE SEQUENCE [LARGE SCALE GENOMIC DNA]</scope>
    <source>
        <strain evidence="13 14">ATCC 50062</strain>
    </source>
</reference>
<evidence type="ECO:0000256" key="10">
    <source>
        <dbReference type="ARBA" id="ARBA00023180"/>
    </source>
</evidence>
<feature type="transmembrane region" description="Helical" evidence="12">
    <location>
        <begin position="452"/>
        <end position="476"/>
    </location>
</feature>
<evidence type="ECO:0000256" key="5">
    <source>
        <dbReference type="ARBA" id="ARBA00022679"/>
    </source>
</evidence>
<keyword evidence="7" id="KW-0256">Endoplasmic reticulum</keyword>
<evidence type="ECO:0000256" key="11">
    <source>
        <dbReference type="SAM" id="MobiDB-lite"/>
    </source>
</evidence>
<comment type="similarity">
    <text evidence="3">Belongs to the PIGG/PIGN/PIGO family. PIGO subfamily.</text>
</comment>
<dbReference type="AlphaFoldDB" id="A0A0L0DBL8"/>
<evidence type="ECO:0000313" key="14">
    <source>
        <dbReference type="Proteomes" id="UP000054408"/>
    </source>
</evidence>
<keyword evidence="4" id="KW-0337">GPI-anchor biosynthesis</keyword>
<keyword evidence="5 13" id="KW-0808">Transferase</keyword>
<feature type="transmembrane region" description="Helical" evidence="12">
    <location>
        <begin position="896"/>
        <end position="916"/>
    </location>
</feature>
<keyword evidence="14" id="KW-1185">Reference proteome</keyword>
<dbReference type="GO" id="GO:0006506">
    <property type="term" value="P:GPI anchor biosynthetic process"/>
    <property type="evidence" value="ECO:0007669"/>
    <property type="project" value="UniProtKB-UniPathway"/>
</dbReference>
<comment type="subcellular location">
    <subcellularLocation>
        <location evidence="1">Endoplasmic reticulum membrane</location>
        <topology evidence="1">Multi-pass membrane protein</topology>
    </subcellularLocation>
</comment>
<name>A0A0L0DBL8_THETB</name>
<dbReference type="InterPro" id="IPR037675">
    <property type="entry name" value="PIG-O_N"/>
</dbReference>
<feature type="transmembrane region" description="Helical" evidence="12">
    <location>
        <begin position="570"/>
        <end position="591"/>
    </location>
</feature>
<evidence type="ECO:0000256" key="2">
    <source>
        <dbReference type="ARBA" id="ARBA00004687"/>
    </source>
</evidence>
<accession>A0A0L0DBL8</accession>
<dbReference type="InterPro" id="IPR039524">
    <property type="entry name" value="PIGO/GPI13"/>
</dbReference>
<comment type="pathway">
    <text evidence="2">Glycolipid biosynthesis; glycosylphosphatidylinositol-anchor biosynthesis.</text>
</comment>
<dbReference type="GO" id="GO:0005789">
    <property type="term" value="C:endoplasmic reticulum membrane"/>
    <property type="evidence" value="ECO:0007669"/>
    <property type="project" value="UniProtKB-SubCell"/>
</dbReference>
<sequence>MAVRGYPHVALPLATVLLLAALSAYLFSSGFLLSRVTVPTTASIDQQRPPWVPAPAPAPAPSSADSSSNTDSRSSATAAPTVHEPKRIVMVVIDALRYDFAFPPPPSSDEFNPAFHGRLPVLEDIAGPGGAGLAVRLQADPPTTTMQRLKALMSGGLPAFIEIGSNFDAQALDEDSLPLQMLGGGKRVAFMGDDTWGGLFPGLLGAEPALFDSFNVKDLDTVDAGIEARLFPLLEQPADGDAYDAIIAHFLGVDHAGHTYGPNHPRMSDKLDQMNTDIARVVAALADDDLLVILGDHGMTSDGGHGGATLLETGSVLVAYSPARAYSCLSTALPAGTVVDAYQIDMVPALATLLGLPIPFSSMGVAFEPLLCALPLSRLETARFANAAQISGYLHAYGATPRGAAVAAKLSPLLAELDAALASSGEGRSHVLPPLLRSLSDAARDHFTTFDLVAMASGLVCGVLALCWLIAIAAVVRAPQASCSPTALTIHASIAAAAVFYVVYRMPQGMVGVPSVADMLGTAGSGTRISVGIAAGCMAGSLLAAWYMMSEVCGGVAELAAGMRLVNGPWYGAGAVFVVLVAVAQLSNSYVEALASVVRYLTLTGVLLSWRAGANAYVELGQPLLPAKAWTIPLSSLAGPPLWHVVHVLWLAVTVLASGYSVCAPERASCAGSSYEVPLLLQLSAPLLVGLGVHRIVRGRRNELERGEVVAKYLVPGIGGLISAHWTLHALSILPVSNESPVGIMANVALPRAVYGLAFAALALVVGTPKFALTQLVPARREGEDARLLVVGFSTALGSTLLCAWAVVALVASMVLGFRAGWWLLLVAAWMAAASKAAHMLSGLHAKAKGLYRRKGVQIMHDRARDSFDGVKKRPGLVRSAGRAADVPGRFFGSTAVLWSLGLLLFYFASGGRYAFASLRVDAAFVGFVRLDSQVVGGALVALATLAAPILFALGMPMAVVWFESHKLQRDYHRDALLRRIRYPLAAGAMAFLMVENRHLMAFRVFAPKFAFDAVLALSVLAISLCAWLLTKRIVRYLADAVAPHSHTDGSSGENIVEAAASL</sequence>
<organism evidence="13 14">
    <name type="scientific">Thecamonas trahens ATCC 50062</name>
    <dbReference type="NCBI Taxonomy" id="461836"/>
    <lineage>
        <taxon>Eukaryota</taxon>
        <taxon>Apusozoa</taxon>
        <taxon>Apusomonadida</taxon>
        <taxon>Apusomonadidae</taxon>
        <taxon>Thecamonas</taxon>
    </lineage>
</organism>
<dbReference type="CDD" id="cd16023">
    <property type="entry name" value="GPI_EPT_3"/>
    <property type="match status" value="1"/>
</dbReference>
<feature type="transmembrane region" description="Helical" evidence="12">
    <location>
        <begin position="527"/>
        <end position="549"/>
    </location>
</feature>
<feature type="region of interest" description="Disordered" evidence="11">
    <location>
        <begin position="44"/>
        <end position="81"/>
    </location>
</feature>
<proteinExistence type="inferred from homology"/>
<feature type="transmembrane region" description="Helical" evidence="12">
    <location>
        <begin position="488"/>
        <end position="507"/>
    </location>
</feature>
<dbReference type="GeneID" id="25560278"/>
<keyword evidence="8 12" id="KW-1133">Transmembrane helix</keyword>
<dbReference type="Gene3D" id="3.40.720.10">
    <property type="entry name" value="Alkaline Phosphatase, subunit A"/>
    <property type="match status" value="1"/>
</dbReference>
<feature type="transmembrane region" description="Helical" evidence="12">
    <location>
        <begin position="641"/>
        <end position="659"/>
    </location>
</feature>
<protein>
    <submittedName>
        <fullName evidence="13">GPI ethanolamine phosphate transferase 3</fullName>
    </submittedName>
</protein>
<dbReference type="EMBL" id="GL349434">
    <property type="protein sequence ID" value="KNC48693.1"/>
    <property type="molecule type" value="Genomic_DNA"/>
</dbReference>
<feature type="transmembrane region" description="Helical" evidence="12">
    <location>
        <begin position="709"/>
        <end position="728"/>
    </location>
</feature>
<keyword evidence="6 12" id="KW-0812">Transmembrane</keyword>
<dbReference type="Pfam" id="PF01663">
    <property type="entry name" value="Phosphodiest"/>
    <property type="match status" value="1"/>
</dbReference>
<feature type="transmembrane region" description="Helical" evidence="12">
    <location>
        <begin position="748"/>
        <end position="767"/>
    </location>
</feature>
<evidence type="ECO:0000256" key="9">
    <source>
        <dbReference type="ARBA" id="ARBA00023136"/>
    </source>
</evidence>
<feature type="transmembrane region" description="Helical" evidence="12">
    <location>
        <begin position="936"/>
        <end position="963"/>
    </location>
</feature>
<dbReference type="UniPathway" id="UPA00196"/>
<dbReference type="InterPro" id="IPR017850">
    <property type="entry name" value="Alkaline_phosphatase_core_sf"/>
</dbReference>
<dbReference type="eggNOG" id="KOG2126">
    <property type="taxonomic scope" value="Eukaryota"/>
</dbReference>
<evidence type="ECO:0000256" key="12">
    <source>
        <dbReference type="SAM" id="Phobius"/>
    </source>
</evidence>
<dbReference type="RefSeq" id="XP_013762749.1">
    <property type="nucleotide sequence ID" value="XM_013907295.1"/>
</dbReference>
<evidence type="ECO:0000256" key="1">
    <source>
        <dbReference type="ARBA" id="ARBA00004477"/>
    </source>
</evidence>
<evidence type="ECO:0000313" key="13">
    <source>
        <dbReference type="EMBL" id="KNC48693.1"/>
    </source>
</evidence>
<feature type="transmembrane region" description="Helical" evidence="12">
    <location>
        <begin position="983"/>
        <end position="1004"/>
    </location>
</feature>
<dbReference type="GO" id="GO:0051377">
    <property type="term" value="F:mannose-ethanolamine phosphotransferase activity"/>
    <property type="evidence" value="ECO:0007669"/>
    <property type="project" value="InterPro"/>
</dbReference>
<dbReference type="OrthoDB" id="272139at2759"/>
<dbReference type="InterPro" id="IPR002591">
    <property type="entry name" value="Phosphodiest/P_Trfase"/>
</dbReference>
<evidence type="ECO:0000256" key="3">
    <source>
        <dbReference type="ARBA" id="ARBA00008695"/>
    </source>
</evidence>
<dbReference type="PANTHER" id="PTHR23071:SF1">
    <property type="entry name" value="GPI ETHANOLAMINE PHOSPHATE TRANSFERASE 3"/>
    <property type="match status" value="1"/>
</dbReference>
<evidence type="ECO:0000256" key="4">
    <source>
        <dbReference type="ARBA" id="ARBA00022502"/>
    </source>
</evidence>
<feature type="compositionally biased region" description="Low complexity" evidence="11">
    <location>
        <begin position="61"/>
        <end position="79"/>
    </location>
</feature>
<keyword evidence="10" id="KW-0325">Glycoprotein</keyword>
<feature type="transmembrane region" description="Helical" evidence="12">
    <location>
        <begin position="788"/>
        <end position="816"/>
    </location>
</feature>
<evidence type="ECO:0000256" key="8">
    <source>
        <dbReference type="ARBA" id="ARBA00022989"/>
    </source>
</evidence>
<feature type="transmembrane region" description="Helical" evidence="12">
    <location>
        <begin position="1010"/>
        <end position="1030"/>
    </location>
</feature>
<feature type="compositionally biased region" description="Pro residues" evidence="11">
    <location>
        <begin position="50"/>
        <end position="60"/>
    </location>
</feature>
<dbReference type="STRING" id="461836.A0A0L0DBL8"/>